<dbReference type="KEGG" id="pph:Ppha_1590"/>
<dbReference type="AlphaFoldDB" id="B4SAE7"/>
<dbReference type="Pfam" id="PF00881">
    <property type="entry name" value="Nitroreductase"/>
    <property type="match status" value="1"/>
</dbReference>
<keyword evidence="3" id="KW-1185">Reference proteome</keyword>
<dbReference type="PANTHER" id="PTHR43745">
    <property type="entry name" value="NITROREDUCTASE MJ1384-RELATED"/>
    <property type="match status" value="1"/>
</dbReference>
<organism evidence="2 3">
    <name type="scientific">Pelodictyon phaeoclathratiforme (strain DSM 5477 / BU-1)</name>
    <dbReference type="NCBI Taxonomy" id="324925"/>
    <lineage>
        <taxon>Bacteria</taxon>
        <taxon>Pseudomonadati</taxon>
        <taxon>Chlorobiota</taxon>
        <taxon>Chlorobiia</taxon>
        <taxon>Chlorobiales</taxon>
        <taxon>Chlorobiaceae</taxon>
        <taxon>Chlorobium/Pelodictyon group</taxon>
        <taxon>Pelodictyon</taxon>
    </lineage>
</organism>
<name>B4SAE7_PELPB</name>
<proteinExistence type="predicted"/>
<dbReference type="CDD" id="cd02142">
    <property type="entry name" value="McbC_SagB-like_oxidoreductase"/>
    <property type="match status" value="1"/>
</dbReference>
<accession>B4SAE7</accession>
<gene>
    <name evidence="2" type="ordered locus">Ppha_1590</name>
</gene>
<evidence type="ECO:0000313" key="2">
    <source>
        <dbReference type="EMBL" id="ACF43833.1"/>
    </source>
</evidence>
<reference evidence="2 3" key="1">
    <citation type="submission" date="2008-06" db="EMBL/GenBank/DDBJ databases">
        <title>Complete sequence of Pelodictyon phaeoclathratiforme BU-1.</title>
        <authorList>
            <consortium name="US DOE Joint Genome Institute"/>
            <person name="Lucas S."/>
            <person name="Copeland A."/>
            <person name="Lapidus A."/>
            <person name="Glavina del Rio T."/>
            <person name="Dalin E."/>
            <person name="Tice H."/>
            <person name="Bruce D."/>
            <person name="Goodwin L."/>
            <person name="Pitluck S."/>
            <person name="Schmutz J."/>
            <person name="Larimer F."/>
            <person name="Land M."/>
            <person name="Hauser L."/>
            <person name="Kyrpides N."/>
            <person name="Mikhailova N."/>
            <person name="Liu Z."/>
            <person name="Li T."/>
            <person name="Zhao F."/>
            <person name="Overmann J."/>
            <person name="Bryant D.A."/>
            <person name="Richardson P."/>
        </authorList>
    </citation>
    <scope>NUCLEOTIDE SEQUENCE [LARGE SCALE GENOMIC DNA]</scope>
    <source>
        <strain evidence="3">DSM 5477 / BU-1</strain>
    </source>
</reference>
<dbReference type="SUPFAM" id="SSF55469">
    <property type="entry name" value="FMN-dependent nitroreductase-like"/>
    <property type="match status" value="1"/>
</dbReference>
<dbReference type="STRING" id="324925.Ppha_1590"/>
<dbReference type="InterPro" id="IPR052544">
    <property type="entry name" value="Bacteriocin_Proc_Enz"/>
</dbReference>
<dbReference type="InterPro" id="IPR000415">
    <property type="entry name" value="Nitroreductase-like"/>
</dbReference>
<evidence type="ECO:0000313" key="3">
    <source>
        <dbReference type="Proteomes" id="UP000002724"/>
    </source>
</evidence>
<dbReference type="Gene3D" id="3.40.109.10">
    <property type="entry name" value="NADH Oxidase"/>
    <property type="match status" value="1"/>
</dbReference>
<dbReference type="HOGENOM" id="CLU_059362_3_0_10"/>
<dbReference type="GO" id="GO:0016491">
    <property type="term" value="F:oxidoreductase activity"/>
    <property type="evidence" value="ECO:0007669"/>
    <property type="project" value="InterPro"/>
</dbReference>
<dbReference type="PANTHER" id="PTHR43745:SF2">
    <property type="entry name" value="NITROREDUCTASE MJ1384-RELATED"/>
    <property type="match status" value="1"/>
</dbReference>
<dbReference type="eggNOG" id="COG0778">
    <property type="taxonomic scope" value="Bacteria"/>
</dbReference>
<sequence>MTNKTALEESRFFLKDTIRQRVDFSLTDQNRRIPPPPIEKPYAPEKKQIELPKIETLNNIGRIDLRTAIMRRQSCRTYSDSPLTLEELSFLLWATQGVKLKLDSGHALRTVPSAGCRHAFETYLCVLNVTGLEKGIYRYLPLEHHLIFEFEVENLERKMTKAAFGQSFTGEAAVTFIWTTIPYRMEWRYGLAAHKVIALDAGHLCQNLYLACEAIDAGTCAIAAYDQIAMDNLLKIDGEDEFTIYLAPVGKKQ</sequence>
<dbReference type="InterPro" id="IPR020051">
    <property type="entry name" value="SagB-type_dehydrogenase"/>
</dbReference>
<protein>
    <submittedName>
        <fullName evidence="2">Nitroreductase</fullName>
    </submittedName>
</protein>
<dbReference type="OrthoDB" id="9802775at2"/>
<dbReference type="EMBL" id="CP001110">
    <property type="protein sequence ID" value="ACF43833.1"/>
    <property type="molecule type" value="Genomic_DNA"/>
</dbReference>
<dbReference type="NCBIfam" id="TIGR03605">
    <property type="entry name" value="antibiot_sagB"/>
    <property type="match status" value="1"/>
</dbReference>
<dbReference type="InterPro" id="IPR029479">
    <property type="entry name" value="Nitroreductase"/>
</dbReference>
<evidence type="ECO:0000259" key="1">
    <source>
        <dbReference type="Pfam" id="PF00881"/>
    </source>
</evidence>
<dbReference type="Proteomes" id="UP000002724">
    <property type="component" value="Chromosome"/>
</dbReference>
<dbReference type="RefSeq" id="WP_012508321.1">
    <property type="nucleotide sequence ID" value="NC_011060.1"/>
</dbReference>
<feature type="domain" description="Nitroreductase" evidence="1">
    <location>
        <begin position="69"/>
        <end position="251"/>
    </location>
</feature>